<evidence type="ECO:0000313" key="1">
    <source>
        <dbReference type="EMBL" id="KAF2811797.1"/>
    </source>
</evidence>
<gene>
    <name evidence="1 3" type="ORF">BDZ99DRAFT_280816</name>
</gene>
<proteinExistence type="predicted"/>
<accession>A0A6A6YV11</accession>
<dbReference type="Proteomes" id="UP000504636">
    <property type="component" value="Unplaced"/>
</dbReference>
<sequence>MTCLNELAQAELQDNQRRDRETARLLYEKDASQKRFAHARISADVQHREAMQNFDTKKKNAAYAEKQSDAKIAGLKKQILEEAKVKEKIFNDVKVLDREFNNTQRKICKDIMAAARELSSSESAHHLE</sequence>
<name>A0A6A6YV11_9PEZI</name>
<dbReference type="GeneID" id="54454887"/>
<reference evidence="3" key="2">
    <citation type="submission" date="2020-04" db="EMBL/GenBank/DDBJ databases">
        <authorList>
            <consortium name="NCBI Genome Project"/>
        </authorList>
    </citation>
    <scope>NUCLEOTIDE SEQUENCE</scope>
    <source>
        <strain evidence="3">CBS 304.34</strain>
    </source>
</reference>
<reference evidence="1 3" key="1">
    <citation type="journal article" date="2020" name="Stud. Mycol.">
        <title>101 Dothideomycetes genomes: a test case for predicting lifestyles and emergence of pathogens.</title>
        <authorList>
            <person name="Haridas S."/>
            <person name="Albert R."/>
            <person name="Binder M."/>
            <person name="Bloem J."/>
            <person name="Labutti K."/>
            <person name="Salamov A."/>
            <person name="Andreopoulos B."/>
            <person name="Baker S."/>
            <person name="Barry K."/>
            <person name="Bills G."/>
            <person name="Bluhm B."/>
            <person name="Cannon C."/>
            <person name="Castanera R."/>
            <person name="Culley D."/>
            <person name="Daum C."/>
            <person name="Ezra D."/>
            <person name="Gonzalez J."/>
            <person name="Henrissat B."/>
            <person name="Kuo A."/>
            <person name="Liang C."/>
            <person name="Lipzen A."/>
            <person name="Lutzoni F."/>
            <person name="Magnuson J."/>
            <person name="Mondo S."/>
            <person name="Nolan M."/>
            <person name="Ohm R."/>
            <person name="Pangilinan J."/>
            <person name="Park H.-J."/>
            <person name="Ramirez L."/>
            <person name="Alfaro M."/>
            <person name="Sun H."/>
            <person name="Tritt A."/>
            <person name="Yoshinaga Y."/>
            <person name="Zwiers L.-H."/>
            <person name="Turgeon B."/>
            <person name="Goodwin S."/>
            <person name="Spatafora J."/>
            <person name="Crous P."/>
            <person name="Grigoriev I."/>
        </authorList>
    </citation>
    <scope>NUCLEOTIDE SEQUENCE</scope>
    <source>
        <strain evidence="1 3">CBS 304.34</strain>
    </source>
</reference>
<keyword evidence="2" id="KW-1185">Reference proteome</keyword>
<organism evidence="1">
    <name type="scientific">Mytilinidion resinicola</name>
    <dbReference type="NCBI Taxonomy" id="574789"/>
    <lineage>
        <taxon>Eukaryota</taxon>
        <taxon>Fungi</taxon>
        <taxon>Dikarya</taxon>
        <taxon>Ascomycota</taxon>
        <taxon>Pezizomycotina</taxon>
        <taxon>Dothideomycetes</taxon>
        <taxon>Pleosporomycetidae</taxon>
        <taxon>Mytilinidiales</taxon>
        <taxon>Mytilinidiaceae</taxon>
        <taxon>Mytilinidion</taxon>
    </lineage>
</organism>
<evidence type="ECO:0000313" key="3">
    <source>
        <dbReference type="RefSeq" id="XP_033578761.1"/>
    </source>
</evidence>
<dbReference type="EMBL" id="MU003698">
    <property type="protein sequence ID" value="KAF2811797.1"/>
    <property type="molecule type" value="Genomic_DNA"/>
</dbReference>
<reference evidence="3" key="3">
    <citation type="submission" date="2025-04" db="UniProtKB">
        <authorList>
            <consortium name="RefSeq"/>
        </authorList>
    </citation>
    <scope>IDENTIFICATION</scope>
    <source>
        <strain evidence="3">CBS 304.34</strain>
    </source>
</reference>
<protein>
    <submittedName>
        <fullName evidence="1 3">Uncharacterized protein</fullName>
    </submittedName>
</protein>
<dbReference type="RefSeq" id="XP_033578761.1">
    <property type="nucleotide sequence ID" value="XM_033713994.1"/>
</dbReference>
<dbReference type="AlphaFoldDB" id="A0A6A6YV11"/>
<evidence type="ECO:0000313" key="2">
    <source>
        <dbReference type="Proteomes" id="UP000504636"/>
    </source>
</evidence>